<organism evidence="5 6">
    <name type="scientific">Quercus rubra</name>
    <name type="common">Northern red oak</name>
    <name type="synonym">Quercus borealis</name>
    <dbReference type="NCBI Taxonomy" id="3512"/>
    <lineage>
        <taxon>Eukaryota</taxon>
        <taxon>Viridiplantae</taxon>
        <taxon>Streptophyta</taxon>
        <taxon>Embryophyta</taxon>
        <taxon>Tracheophyta</taxon>
        <taxon>Spermatophyta</taxon>
        <taxon>Magnoliopsida</taxon>
        <taxon>eudicotyledons</taxon>
        <taxon>Gunneridae</taxon>
        <taxon>Pentapetalae</taxon>
        <taxon>rosids</taxon>
        <taxon>fabids</taxon>
        <taxon>Fagales</taxon>
        <taxon>Fagaceae</taxon>
        <taxon>Quercus</taxon>
    </lineage>
</organism>
<evidence type="ECO:0000313" key="6">
    <source>
        <dbReference type="Proteomes" id="UP001324115"/>
    </source>
</evidence>
<name>A0AAN7EIR5_QUERU</name>
<sequence length="470" mass="53245">MALLPLLQQSWLELHKTPFHALLFIVLLLLSFVYIFKLFRSGKPNFPPSPPKLPIIGNFHQLGALPHHLGYAPILVVVSSVDMAKEIMKTNDTIFSNRTETTAANFLFYGSTDVAFSQYGEYWREAKKIGIREEEVVATIKMTRDSCLIGASINLSEIIIATLRNIVTRCVFRQKFEDDGESKIGGLPRRVTVLLAAFSLGDFFPSLRWIDILTGFIPCLKSTFGEIDVFLDQVVQEHMIMKGDHGLPNKNDFVGNLLELRKSGKLDFELTHKNVKALLSLSLSLSLMSIHMFVRGIDTTSTVLEWVMAELIRSPNISQMDYLKCILKENMRLHPPLPLLVPRETSACVKFGGYDIPSKRRVLINVFAIQRDPKIWDRLEEFIPERFNNNKVDFRGLDFELIPFGGGRRGRPRISFGVAIAEYVIANLLCWFDWKLPSSNAGKDLDMTKVNAVTVFKKVPLELVAIPYSP</sequence>
<dbReference type="GO" id="GO:0016705">
    <property type="term" value="F:oxidoreductase activity, acting on paired donors, with incorporation or reduction of molecular oxygen"/>
    <property type="evidence" value="ECO:0007669"/>
    <property type="project" value="InterPro"/>
</dbReference>
<keyword evidence="4" id="KW-1133">Transmembrane helix</keyword>
<comment type="similarity">
    <text evidence="1">Belongs to the cytochrome P450 family.</text>
</comment>
<evidence type="ECO:0000256" key="1">
    <source>
        <dbReference type="ARBA" id="ARBA00010617"/>
    </source>
</evidence>
<comment type="caution">
    <text evidence="5">The sequence shown here is derived from an EMBL/GenBank/DDBJ whole genome shotgun (WGS) entry which is preliminary data.</text>
</comment>
<dbReference type="InterPro" id="IPR001128">
    <property type="entry name" value="Cyt_P450"/>
</dbReference>
<dbReference type="InterPro" id="IPR036396">
    <property type="entry name" value="Cyt_P450_sf"/>
</dbReference>
<keyword evidence="4" id="KW-0812">Transmembrane</keyword>
<dbReference type="Gene3D" id="1.10.630.10">
    <property type="entry name" value="Cytochrome P450"/>
    <property type="match status" value="1"/>
</dbReference>
<dbReference type="Pfam" id="PF00067">
    <property type="entry name" value="p450"/>
    <property type="match status" value="1"/>
</dbReference>
<accession>A0AAN7EIR5</accession>
<keyword evidence="6" id="KW-1185">Reference proteome</keyword>
<reference evidence="5 6" key="1">
    <citation type="journal article" date="2023" name="G3 (Bethesda)">
        <title>A haplotype-resolved chromosome-scale genome for Quercus rubra L. provides insights into the genetics of adaptive traits for red oak species.</title>
        <authorList>
            <person name="Kapoor B."/>
            <person name="Jenkins J."/>
            <person name="Schmutz J."/>
            <person name="Zhebentyayeva T."/>
            <person name="Kuelheim C."/>
            <person name="Coggeshall M."/>
            <person name="Heim C."/>
            <person name="Lasky J.R."/>
            <person name="Leites L."/>
            <person name="Islam-Faridi N."/>
            <person name="Romero-Severson J."/>
            <person name="DeLeo V.L."/>
            <person name="Lucas S.M."/>
            <person name="Lazic D."/>
            <person name="Gailing O."/>
            <person name="Carlson J."/>
            <person name="Staton M."/>
        </authorList>
    </citation>
    <scope>NUCLEOTIDE SEQUENCE [LARGE SCALE GENOMIC DNA]</scope>
    <source>
        <strain evidence="5">Pseudo-F2</strain>
    </source>
</reference>
<dbReference type="GO" id="GO:0004497">
    <property type="term" value="F:monooxygenase activity"/>
    <property type="evidence" value="ECO:0007669"/>
    <property type="project" value="InterPro"/>
</dbReference>
<dbReference type="InterPro" id="IPR002401">
    <property type="entry name" value="Cyt_P450_E_grp-I"/>
</dbReference>
<dbReference type="SUPFAM" id="SSF48264">
    <property type="entry name" value="Cytochrome P450"/>
    <property type="match status" value="1"/>
</dbReference>
<feature type="transmembrane region" description="Helical" evidence="4">
    <location>
        <begin position="20"/>
        <end position="39"/>
    </location>
</feature>
<dbReference type="AlphaFoldDB" id="A0AAN7EIR5"/>
<dbReference type="GO" id="GO:0020037">
    <property type="term" value="F:heme binding"/>
    <property type="evidence" value="ECO:0007669"/>
    <property type="project" value="InterPro"/>
</dbReference>
<keyword evidence="4" id="KW-0472">Membrane</keyword>
<dbReference type="PANTHER" id="PTHR47955:SF18">
    <property type="entry name" value="CYTOCHROME P450 71A1-LIKE"/>
    <property type="match status" value="1"/>
</dbReference>
<dbReference type="GO" id="GO:0005506">
    <property type="term" value="F:iron ion binding"/>
    <property type="evidence" value="ECO:0007669"/>
    <property type="project" value="InterPro"/>
</dbReference>
<protein>
    <recommendedName>
        <fullName evidence="7">Cytochrome P450</fullName>
    </recommendedName>
</protein>
<proteinExistence type="inferred from homology"/>
<dbReference type="PRINTS" id="PR00463">
    <property type="entry name" value="EP450I"/>
</dbReference>
<keyword evidence="3" id="KW-0408">Iron</keyword>
<dbReference type="Proteomes" id="UP001324115">
    <property type="component" value="Unassembled WGS sequence"/>
</dbReference>
<evidence type="ECO:0000256" key="4">
    <source>
        <dbReference type="SAM" id="Phobius"/>
    </source>
</evidence>
<dbReference type="PANTHER" id="PTHR47955">
    <property type="entry name" value="CYTOCHROME P450 FAMILY 71 PROTEIN"/>
    <property type="match status" value="1"/>
</dbReference>
<evidence type="ECO:0000256" key="2">
    <source>
        <dbReference type="ARBA" id="ARBA00022723"/>
    </source>
</evidence>
<evidence type="ECO:0008006" key="7">
    <source>
        <dbReference type="Google" id="ProtNLM"/>
    </source>
</evidence>
<keyword evidence="2" id="KW-0479">Metal-binding</keyword>
<evidence type="ECO:0000256" key="3">
    <source>
        <dbReference type="ARBA" id="ARBA00023004"/>
    </source>
</evidence>
<dbReference type="PRINTS" id="PR00385">
    <property type="entry name" value="P450"/>
</dbReference>
<dbReference type="EMBL" id="JAXUIC010000009">
    <property type="protein sequence ID" value="KAK4572651.1"/>
    <property type="molecule type" value="Genomic_DNA"/>
</dbReference>
<gene>
    <name evidence="5" type="ORF">RGQ29_030896</name>
</gene>
<evidence type="ECO:0000313" key="5">
    <source>
        <dbReference type="EMBL" id="KAK4572651.1"/>
    </source>
</evidence>